<evidence type="ECO:0000256" key="2">
    <source>
        <dbReference type="ARBA" id="ARBA00008438"/>
    </source>
</evidence>
<dbReference type="InterPro" id="IPR001841">
    <property type="entry name" value="Znf_RING"/>
</dbReference>
<evidence type="ECO:0000256" key="7">
    <source>
        <dbReference type="ARBA" id="ARBA00022806"/>
    </source>
</evidence>
<evidence type="ECO:0000256" key="15">
    <source>
        <dbReference type="PROSITE-ProRule" id="PRU00175"/>
    </source>
</evidence>
<dbReference type="PROSITE" id="PS50089">
    <property type="entry name" value="ZF_RING_2"/>
    <property type="match status" value="1"/>
</dbReference>
<keyword evidence="7" id="KW-0347">Helicase</keyword>
<dbReference type="InterPro" id="IPR013083">
    <property type="entry name" value="Znf_RING/FYVE/PHD"/>
</dbReference>
<dbReference type="SMART" id="SM00490">
    <property type="entry name" value="HELICc"/>
    <property type="match status" value="1"/>
</dbReference>
<evidence type="ECO:0000259" key="19">
    <source>
        <dbReference type="PROSITE" id="PS51194"/>
    </source>
</evidence>
<evidence type="ECO:0000256" key="9">
    <source>
        <dbReference type="ARBA" id="ARBA00022840"/>
    </source>
</evidence>
<evidence type="ECO:0000256" key="16">
    <source>
        <dbReference type="SAM" id="MobiDB-lite"/>
    </source>
</evidence>
<dbReference type="Gene3D" id="3.40.50.300">
    <property type="entry name" value="P-loop containing nucleotide triphosphate hydrolases"/>
    <property type="match status" value="2"/>
</dbReference>
<evidence type="ECO:0000256" key="12">
    <source>
        <dbReference type="ARBA" id="ARBA00023125"/>
    </source>
</evidence>
<evidence type="ECO:0000256" key="5">
    <source>
        <dbReference type="ARBA" id="ARBA00022771"/>
    </source>
</evidence>
<dbReference type="InterPro" id="IPR038718">
    <property type="entry name" value="SNF2-like_sf"/>
</dbReference>
<evidence type="ECO:0000256" key="14">
    <source>
        <dbReference type="ARBA" id="ARBA00023242"/>
    </source>
</evidence>
<name>A0A0D6QU51_ARACU</name>
<dbReference type="CDD" id="cd18793">
    <property type="entry name" value="SF2_C_SNF"/>
    <property type="match status" value="1"/>
</dbReference>
<dbReference type="GO" id="GO:0004386">
    <property type="term" value="F:helicase activity"/>
    <property type="evidence" value="ECO:0007669"/>
    <property type="project" value="UniProtKB-KW"/>
</dbReference>
<dbReference type="InterPro" id="IPR014001">
    <property type="entry name" value="Helicase_ATP-bd"/>
</dbReference>
<evidence type="ECO:0000259" key="18">
    <source>
        <dbReference type="PROSITE" id="PS51192"/>
    </source>
</evidence>
<feature type="domain" description="RING-type" evidence="17">
    <location>
        <begin position="909"/>
        <end position="946"/>
    </location>
</feature>
<comment type="subcellular location">
    <subcellularLocation>
        <location evidence="1">Nucleus</location>
    </subcellularLocation>
</comment>
<dbReference type="Pfam" id="PF00271">
    <property type="entry name" value="Helicase_C"/>
    <property type="match status" value="1"/>
</dbReference>
<dbReference type="AlphaFoldDB" id="A0A0D6QU51"/>
<organism evidence="20">
    <name type="scientific">Araucaria cunninghamii</name>
    <name type="common">Hoop pine</name>
    <name type="synonym">Moreton Bay pine</name>
    <dbReference type="NCBI Taxonomy" id="56994"/>
    <lineage>
        <taxon>Eukaryota</taxon>
        <taxon>Viridiplantae</taxon>
        <taxon>Streptophyta</taxon>
        <taxon>Embryophyta</taxon>
        <taxon>Tracheophyta</taxon>
        <taxon>Spermatophyta</taxon>
        <taxon>Pinopsida</taxon>
        <taxon>Pinidae</taxon>
        <taxon>Conifers II</taxon>
        <taxon>Araucariales</taxon>
        <taxon>Araucariaceae</taxon>
        <taxon>Araucaria</taxon>
    </lineage>
</organism>
<dbReference type="GO" id="GO:0005524">
    <property type="term" value="F:ATP binding"/>
    <property type="evidence" value="ECO:0007669"/>
    <property type="project" value="UniProtKB-KW"/>
</dbReference>
<dbReference type="SUPFAM" id="SSF52540">
    <property type="entry name" value="P-loop containing nucleoside triphosphate hydrolases"/>
    <property type="match status" value="2"/>
</dbReference>
<keyword evidence="12" id="KW-0238">DNA-binding</keyword>
<evidence type="ECO:0000256" key="10">
    <source>
        <dbReference type="ARBA" id="ARBA00022853"/>
    </source>
</evidence>
<evidence type="ECO:0000256" key="4">
    <source>
        <dbReference type="ARBA" id="ARBA00022741"/>
    </source>
</evidence>
<feature type="region of interest" description="Disordered" evidence="16">
    <location>
        <begin position="665"/>
        <end position="691"/>
    </location>
</feature>
<evidence type="ECO:0000259" key="17">
    <source>
        <dbReference type="PROSITE" id="PS50089"/>
    </source>
</evidence>
<dbReference type="GO" id="GO:0016787">
    <property type="term" value="F:hydrolase activity"/>
    <property type="evidence" value="ECO:0007669"/>
    <property type="project" value="UniProtKB-KW"/>
</dbReference>
<feature type="domain" description="Helicase C-terminal" evidence="19">
    <location>
        <begin position="1059"/>
        <end position="1218"/>
    </location>
</feature>
<dbReference type="InterPro" id="IPR001650">
    <property type="entry name" value="Helicase_C-like"/>
</dbReference>
<dbReference type="GO" id="GO:0006281">
    <property type="term" value="P:DNA repair"/>
    <property type="evidence" value="ECO:0007669"/>
    <property type="project" value="TreeGrafter"/>
</dbReference>
<dbReference type="InterPro" id="IPR017907">
    <property type="entry name" value="Znf_RING_CS"/>
</dbReference>
<dbReference type="PROSITE" id="PS00518">
    <property type="entry name" value="ZF_RING_1"/>
    <property type="match status" value="1"/>
</dbReference>
<dbReference type="PANTHER" id="PTHR45626">
    <property type="entry name" value="TRANSCRIPTION TERMINATION FACTOR 2-RELATED"/>
    <property type="match status" value="1"/>
</dbReference>
<evidence type="ECO:0000256" key="11">
    <source>
        <dbReference type="ARBA" id="ARBA00023015"/>
    </source>
</evidence>
<dbReference type="PROSITE" id="PS51192">
    <property type="entry name" value="HELICASE_ATP_BIND_1"/>
    <property type="match status" value="1"/>
</dbReference>
<protein>
    <recommendedName>
        <fullName evidence="21">RING-type domain-containing protein</fullName>
    </recommendedName>
</protein>
<evidence type="ECO:0000256" key="6">
    <source>
        <dbReference type="ARBA" id="ARBA00022801"/>
    </source>
</evidence>
<keyword evidence="3" id="KW-0479">Metal-binding</keyword>
<evidence type="ECO:0000256" key="1">
    <source>
        <dbReference type="ARBA" id="ARBA00004123"/>
    </source>
</evidence>
<dbReference type="Pfam" id="PF00176">
    <property type="entry name" value="SNF2-rel_dom"/>
    <property type="match status" value="1"/>
</dbReference>
<dbReference type="FunFam" id="3.40.50.10810:FF:000068">
    <property type="entry name" value="SNF2 domain-containing protein / helicase domain-containing protein / zinc finger protein-like protein"/>
    <property type="match status" value="1"/>
</dbReference>
<keyword evidence="4" id="KW-0547">Nucleotide-binding</keyword>
<proteinExistence type="inferred from homology"/>
<evidence type="ECO:0000313" key="20">
    <source>
        <dbReference type="EMBL" id="JAG93976.1"/>
    </source>
</evidence>
<dbReference type="GO" id="GO:0008094">
    <property type="term" value="F:ATP-dependent activity, acting on DNA"/>
    <property type="evidence" value="ECO:0007669"/>
    <property type="project" value="TreeGrafter"/>
</dbReference>
<feature type="compositionally biased region" description="Basic residues" evidence="16">
    <location>
        <begin position="666"/>
        <end position="680"/>
    </location>
</feature>
<reference evidence="20" key="1">
    <citation type="submission" date="2015-03" db="EMBL/GenBank/DDBJ databases">
        <title>A transcriptome of Araucaria cunninghamii, an australian fine timber species.</title>
        <authorList>
            <person name="Jing Yi C.J.Y."/>
            <person name="Yin San L.Y.S."/>
            <person name="Abdul Karim S.S."/>
            <person name="Wan Azmi N.N."/>
            <person name="Hercus R.R."/>
            <person name="Croft L.L."/>
        </authorList>
    </citation>
    <scope>NUCLEOTIDE SEQUENCE</scope>
    <source>
        <strain evidence="20">MI0301</strain>
        <tissue evidence="20">Leaf</tissue>
    </source>
</reference>
<keyword evidence="13" id="KW-0804">Transcription</keyword>
<dbReference type="InterPro" id="IPR050628">
    <property type="entry name" value="SNF2_RAD54_helicase_TF"/>
</dbReference>
<dbReference type="GO" id="GO:0005634">
    <property type="term" value="C:nucleus"/>
    <property type="evidence" value="ECO:0007669"/>
    <property type="project" value="UniProtKB-SubCell"/>
</dbReference>
<dbReference type="PROSITE" id="PS51194">
    <property type="entry name" value="HELICASE_CTER"/>
    <property type="match status" value="1"/>
</dbReference>
<keyword evidence="6" id="KW-0378">Hydrolase</keyword>
<dbReference type="CDD" id="cd18008">
    <property type="entry name" value="DEXDc_SHPRH-like"/>
    <property type="match status" value="1"/>
</dbReference>
<dbReference type="InterPro" id="IPR027417">
    <property type="entry name" value="P-loop_NTPase"/>
</dbReference>
<comment type="similarity">
    <text evidence="2">Belongs to the SNF2/RAD54 helicase family. RAD16 subfamily.</text>
</comment>
<feature type="compositionally biased region" description="Basic and acidic residues" evidence="16">
    <location>
        <begin position="296"/>
        <end position="318"/>
    </location>
</feature>
<dbReference type="InterPro" id="IPR000330">
    <property type="entry name" value="SNF2_N"/>
</dbReference>
<keyword evidence="11" id="KW-0805">Transcription regulation</keyword>
<feature type="region of interest" description="Disordered" evidence="16">
    <location>
        <begin position="40"/>
        <end position="71"/>
    </location>
</feature>
<dbReference type="InterPro" id="IPR049730">
    <property type="entry name" value="SNF2/RAD54-like_C"/>
</dbReference>
<dbReference type="GO" id="GO:0080188">
    <property type="term" value="P:gene silencing by siRNA-directed DNA methylation"/>
    <property type="evidence" value="ECO:0007669"/>
    <property type="project" value="UniProtKB-ARBA"/>
</dbReference>
<evidence type="ECO:0000256" key="3">
    <source>
        <dbReference type="ARBA" id="ARBA00022723"/>
    </source>
</evidence>
<dbReference type="SMART" id="SM00487">
    <property type="entry name" value="DEXDc"/>
    <property type="match status" value="1"/>
</dbReference>
<keyword evidence="8" id="KW-0862">Zinc</keyword>
<dbReference type="SUPFAM" id="SSF57850">
    <property type="entry name" value="RING/U-box"/>
    <property type="match status" value="1"/>
</dbReference>
<accession>A0A0D6QU51</accession>
<evidence type="ECO:0000256" key="13">
    <source>
        <dbReference type="ARBA" id="ARBA00023163"/>
    </source>
</evidence>
<dbReference type="EMBL" id="GCKF01045007">
    <property type="protein sequence ID" value="JAG93975.1"/>
    <property type="molecule type" value="Transcribed_RNA"/>
</dbReference>
<feature type="compositionally biased region" description="Basic and acidic residues" evidence="16">
    <location>
        <begin position="40"/>
        <end position="51"/>
    </location>
</feature>
<feature type="domain" description="Helicase ATP-binding" evidence="18">
    <location>
        <begin position="578"/>
        <end position="755"/>
    </location>
</feature>
<keyword evidence="10" id="KW-0156">Chromatin regulator</keyword>
<dbReference type="Gene3D" id="3.40.50.10810">
    <property type="entry name" value="Tandem AAA-ATPase domain"/>
    <property type="match status" value="3"/>
</dbReference>
<dbReference type="Gene3D" id="3.30.40.10">
    <property type="entry name" value="Zinc/RING finger domain, C3HC4 (zinc finger)"/>
    <property type="match status" value="1"/>
</dbReference>
<dbReference type="InterPro" id="IPR018957">
    <property type="entry name" value="Znf_C3HC4_RING-type"/>
</dbReference>
<dbReference type="EMBL" id="GCKF01045006">
    <property type="protein sequence ID" value="JAG93976.1"/>
    <property type="molecule type" value="Transcribed_RNA"/>
</dbReference>
<dbReference type="GO" id="GO:0008270">
    <property type="term" value="F:zinc ion binding"/>
    <property type="evidence" value="ECO:0007669"/>
    <property type="project" value="UniProtKB-KW"/>
</dbReference>
<feature type="region of interest" description="Disordered" evidence="16">
    <location>
        <begin position="255"/>
        <end position="318"/>
    </location>
</feature>
<dbReference type="PANTHER" id="PTHR45626:SF16">
    <property type="entry name" value="ATP-DEPENDENT HELICASE ULS1"/>
    <property type="match status" value="1"/>
</dbReference>
<evidence type="ECO:0008006" key="21">
    <source>
        <dbReference type="Google" id="ProtNLM"/>
    </source>
</evidence>
<sequence length="1223" mass="136218">MGEEGLAFGDLDFEDRQHEVEIPDEVDVFSINEIMEIVNEKGPDDTAHEYVADQVKASPGESDDERRSSIDMPSAGLESLDVSNHQPCNKDAASFQPHKEADLGKFYGLQGTVESDLYGLPNQSLDILNPGVGDSFQPYDACGTSESSQSEFFQGLEELGFMSPIDCERPQQGNGSVLASNWISLSLPEHNILTDVPAVSSLKTEREGNISGNYDGFSYPPNLKSHTNNISKSASEQSCQVPKINELVDLTQTDSSDDDMEITTGNFGGTSEYDGVDSNVRRKLPSWGQSSGKVSTMKESKEMPWRNSTHRETSDWNPRKAPINAQRRIVGLQFQGTSGAVSNGIFAENMSTTGFPYQDGEFRSETKPPVKEEWVGGASSSTWNPASMSLDVEVDQKPTMKDIPLWNYESDTEDVPESTTNIRRFLPPTVPLGSSWPKVDDERRTFRAVLQDLAQPLSETTPDDGLMAVPLLRHQKLALAWMVQKETNNMHCAGGILADDQGLGKTVSTVALILKERPAYQSAKEDTSKVKHELSAVNLDEDDVEAAEFDRKTTNHNPNDLTTKESTLSVKKGRPSAGTLVVCPTSVLRQWAQEIRDKVTAKAKLSVLIYHGSNRTKDPDEVAKYDVVLTTYSIVSMEVPKQEHGDDQEEAEKYLDGGLIDSFTEKKKKKSSEKAKKKNQKGANGSSSELSPRPLAKVAWFRVVLDEAQTIKNHRTQVARACWGLRAKRRWCLSGTPIQNSIDDLYSYFRFLKYDPYAVYRSFCSTIKLPISRNPVSGYKKLQAVLKTVMLRRTKGTLLDGEPIIKLPPKTVTLKKVEFSMEERNFYKKLEEDSRDQFKVYAAAGTVKQNYVNILLMLLRLRQACDHPRLVKSCSADNTWGSSAETARKLPLEKQIDLISRLEGSIAICGICNDAPEVAVVTLCGHVFCNQCISTHRTQNDDTICPSPNCKDHVKADSVFSLATLKNCISRDPLNDENMESLLKKTDSNFEDPELTSSKIKAALETLRALPKIRTGVPNRTDVDNTDKGGGSFCSMPDDFVQENASELSEEMNPDVQPSLKKQVVEMPEKAIVFSQWTSMLDLLEVPLQESCIQYRRLDGTMSVHARDKAVNDFKTLPEVTVMIMSLKAASLGLNMVAACHVLLLDLWWNPTTEDQAIDRAHRIGQTRPVHVSRFTVKDTVEDRILALQERKREMVASAFGEDPSGGRHSHLTEEDLRYLFMI</sequence>
<dbReference type="SMART" id="SM00184">
    <property type="entry name" value="RING"/>
    <property type="match status" value="1"/>
</dbReference>
<dbReference type="FunFam" id="3.40.50.10810:FF:000071">
    <property type="entry name" value="SNF2 domain-containing protein / helicase domain-containing protein / zinc finger protein-like protein"/>
    <property type="match status" value="1"/>
</dbReference>
<keyword evidence="14" id="KW-0539">Nucleus</keyword>
<keyword evidence="9" id="KW-0067">ATP-binding</keyword>
<dbReference type="GO" id="GO:0003677">
    <property type="term" value="F:DNA binding"/>
    <property type="evidence" value="ECO:0007669"/>
    <property type="project" value="UniProtKB-KW"/>
</dbReference>
<evidence type="ECO:0000256" key="8">
    <source>
        <dbReference type="ARBA" id="ARBA00022833"/>
    </source>
</evidence>
<dbReference type="Pfam" id="PF00097">
    <property type="entry name" value="zf-C3HC4"/>
    <property type="match status" value="1"/>
</dbReference>
<keyword evidence="5 15" id="KW-0863">Zinc-finger</keyword>